<comment type="similarity">
    <text evidence="6">Belongs to the peptidase M48 family.</text>
</comment>
<keyword evidence="2" id="KW-0479">Metal-binding</keyword>
<comment type="caution">
    <text evidence="9">The sequence shown here is derived from an EMBL/GenBank/DDBJ whole genome shotgun (WGS) entry which is preliminary data.</text>
</comment>
<proteinExistence type="inferred from homology"/>
<keyword evidence="7" id="KW-1133">Transmembrane helix</keyword>
<accession>A0A7V2SZU6</accession>
<evidence type="ECO:0000313" key="9">
    <source>
        <dbReference type="EMBL" id="HFC92506.1"/>
    </source>
</evidence>
<keyword evidence="1 6" id="KW-0645">Protease</keyword>
<evidence type="ECO:0000256" key="6">
    <source>
        <dbReference type="RuleBase" id="RU003983"/>
    </source>
</evidence>
<feature type="transmembrane region" description="Helical" evidence="7">
    <location>
        <begin position="29"/>
        <end position="48"/>
    </location>
</feature>
<dbReference type="InterPro" id="IPR051156">
    <property type="entry name" value="Mito/Outer_Membr_Metalloprot"/>
</dbReference>
<evidence type="ECO:0000256" key="4">
    <source>
        <dbReference type="ARBA" id="ARBA00022833"/>
    </source>
</evidence>
<feature type="domain" description="Peptidase M48" evidence="8">
    <location>
        <begin position="83"/>
        <end position="258"/>
    </location>
</feature>
<dbReference type="InterPro" id="IPR001915">
    <property type="entry name" value="Peptidase_M48"/>
</dbReference>
<gene>
    <name evidence="9" type="ORF">ENJ51_06810</name>
</gene>
<reference evidence="9" key="1">
    <citation type="journal article" date="2020" name="mSystems">
        <title>Genome- and Community-Level Interaction Insights into Carbon Utilization and Element Cycling Functions of Hydrothermarchaeota in Hydrothermal Sediment.</title>
        <authorList>
            <person name="Zhou Z."/>
            <person name="Liu Y."/>
            <person name="Xu W."/>
            <person name="Pan J."/>
            <person name="Luo Z.H."/>
            <person name="Li M."/>
        </authorList>
    </citation>
    <scope>NUCLEOTIDE SEQUENCE [LARGE SCALE GENOMIC DNA]</scope>
    <source>
        <strain evidence="9">HyVt-493</strain>
    </source>
</reference>
<dbReference type="CDD" id="cd07324">
    <property type="entry name" value="M48C_Oma1-like"/>
    <property type="match status" value="1"/>
</dbReference>
<keyword evidence="7" id="KW-0472">Membrane</keyword>
<keyword evidence="3 6" id="KW-0378">Hydrolase</keyword>
<evidence type="ECO:0000256" key="7">
    <source>
        <dbReference type="SAM" id="Phobius"/>
    </source>
</evidence>
<evidence type="ECO:0000256" key="1">
    <source>
        <dbReference type="ARBA" id="ARBA00022670"/>
    </source>
</evidence>
<dbReference type="PANTHER" id="PTHR22726">
    <property type="entry name" value="METALLOENDOPEPTIDASE OMA1"/>
    <property type="match status" value="1"/>
</dbReference>
<dbReference type="GO" id="GO:0004222">
    <property type="term" value="F:metalloendopeptidase activity"/>
    <property type="evidence" value="ECO:0007669"/>
    <property type="project" value="InterPro"/>
</dbReference>
<name>A0A7V2SZU6_LEUMU</name>
<keyword evidence="5 6" id="KW-0482">Metalloprotease</keyword>
<sequence length="283" mass="31300">MNKKQQTFYTNPDIPEGINTSASHPLATFIKLFSAIAIILALSAWLLGKSGDYLASLIPYSKEVELVSQYDLPASENDSSDMQLYLENLTEHISDAMDLPDAMEIYPHYIDDNIENAFATLGGHIFLYKGLLSKLKNENAISMVIAHEIAHIKHRDPIRSIGQSAAISTGFFLLLGKSNVNLLGSTGLYTQLKFSRDMETASDIEGLSALVKVYGHASGAIDLFELLRSLSNEDIMKEPTFFVTHPLGDNRIKQIEAIAKENNWSMDKAVTPLPNGFSTWLDS</sequence>
<organism evidence="9">
    <name type="scientific">Leucothrix mucor</name>
    <dbReference type="NCBI Taxonomy" id="45248"/>
    <lineage>
        <taxon>Bacteria</taxon>
        <taxon>Pseudomonadati</taxon>
        <taxon>Pseudomonadota</taxon>
        <taxon>Gammaproteobacteria</taxon>
        <taxon>Thiotrichales</taxon>
        <taxon>Thiotrichaceae</taxon>
        <taxon>Leucothrix</taxon>
    </lineage>
</organism>
<comment type="cofactor">
    <cofactor evidence="6">
        <name>Zn(2+)</name>
        <dbReference type="ChEBI" id="CHEBI:29105"/>
    </cofactor>
    <text evidence="6">Binds 1 zinc ion per subunit.</text>
</comment>
<protein>
    <recommendedName>
        <fullName evidence="8">Peptidase M48 domain-containing protein</fullName>
    </recommendedName>
</protein>
<dbReference type="EMBL" id="DRMS01000255">
    <property type="protein sequence ID" value="HFC92506.1"/>
    <property type="molecule type" value="Genomic_DNA"/>
</dbReference>
<evidence type="ECO:0000259" key="8">
    <source>
        <dbReference type="Pfam" id="PF01435"/>
    </source>
</evidence>
<dbReference type="AlphaFoldDB" id="A0A7V2SZU6"/>
<dbReference type="Gene3D" id="3.30.2010.10">
    <property type="entry name" value="Metalloproteases ('zincins'), catalytic domain"/>
    <property type="match status" value="1"/>
</dbReference>
<dbReference type="GO" id="GO:0051603">
    <property type="term" value="P:proteolysis involved in protein catabolic process"/>
    <property type="evidence" value="ECO:0007669"/>
    <property type="project" value="TreeGrafter"/>
</dbReference>
<evidence type="ECO:0000256" key="2">
    <source>
        <dbReference type="ARBA" id="ARBA00022723"/>
    </source>
</evidence>
<dbReference type="PANTHER" id="PTHR22726:SF1">
    <property type="entry name" value="METALLOENDOPEPTIDASE OMA1, MITOCHONDRIAL"/>
    <property type="match status" value="1"/>
</dbReference>
<dbReference type="GO" id="GO:0046872">
    <property type="term" value="F:metal ion binding"/>
    <property type="evidence" value="ECO:0007669"/>
    <property type="project" value="UniProtKB-KW"/>
</dbReference>
<keyword evidence="4 6" id="KW-0862">Zinc</keyword>
<dbReference type="Proteomes" id="UP000885750">
    <property type="component" value="Unassembled WGS sequence"/>
</dbReference>
<dbReference type="GO" id="GO:0016020">
    <property type="term" value="C:membrane"/>
    <property type="evidence" value="ECO:0007669"/>
    <property type="project" value="TreeGrafter"/>
</dbReference>
<evidence type="ECO:0000256" key="3">
    <source>
        <dbReference type="ARBA" id="ARBA00022801"/>
    </source>
</evidence>
<evidence type="ECO:0000256" key="5">
    <source>
        <dbReference type="ARBA" id="ARBA00023049"/>
    </source>
</evidence>
<keyword evidence="7" id="KW-0812">Transmembrane</keyword>
<dbReference type="Pfam" id="PF01435">
    <property type="entry name" value="Peptidase_M48"/>
    <property type="match status" value="1"/>
</dbReference>